<evidence type="ECO:0000313" key="3">
    <source>
        <dbReference type="EMBL" id="QFR42886.1"/>
    </source>
</evidence>
<dbReference type="RefSeq" id="WP_152298949.1">
    <property type="nucleotide sequence ID" value="NZ_CP041166.1"/>
</dbReference>
<feature type="region of interest" description="Disordered" evidence="1">
    <location>
        <begin position="541"/>
        <end position="566"/>
    </location>
</feature>
<organism evidence="3 4">
    <name type="scientific">Sulfurimonas xiamenensis</name>
    <dbReference type="NCBI Taxonomy" id="2590021"/>
    <lineage>
        <taxon>Bacteria</taxon>
        <taxon>Pseudomonadati</taxon>
        <taxon>Campylobacterota</taxon>
        <taxon>Epsilonproteobacteria</taxon>
        <taxon>Campylobacterales</taxon>
        <taxon>Sulfurimonadaceae</taxon>
        <taxon>Sulfurimonas</taxon>
    </lineage>
</organism>
<keyword evidence="2" id="KW-1133">Transmembrane helix</keyword>
<keyword evidence="2" id="KW-0812">Transmembrane</keyword>
<dbReference type="AlphaFoldDB" id="A0AAJ4A2T9"/>
<dbReference type="Gene3D" id="3.40.50.300">
    <property type="entry name" value="P-loop containing nucleotide triphosphate hydrolases"/>
    <property type="match status" value="1"/>
</dbReference>
<protein>
    <recommendedName>
        <fullName evidence="5">FtsK domain-containing protein</fullName>
    </recommendedName>
</protein>
<dbReference type="InterPro" id="IPR027417">
    <property type="entry name" value="P-loop_NTPase"/>
</dbReference>
<name>A0AAJ4A2T9_9BACT</name>
<proteinExistence type="predicted"/>
<gene>
    <name evidence="3" type="ORF">FJR47_02755</name>
</gene>
<evidence type="ECO:0000256" key="2">
    <source>
        <dbReference type="SAM" id="Phobius"/>
    </source>
</evidence>
<dbReference type="Proteomes" id="UP000326061">
    <property type="component" value="Chromosome"/>
</dbReference>
<keyword evidence="4" id="KW-1185">Reference proteome</keyword>
<feature type="transmembrane region" description="Helical" evidence="2">
    <location>
        <begin position="35"/>
        <end position="56"/>
    </location>
</feature>
<evidence type="ECO:0008006" key="5">
    <source>
        <dbReference type="Google" id="ProtNLM"/>
    </source>
</evidence>
<evidence type="ECO:0000256" key="1">
    <source>
        <dbReference type="SAM" id="MobiDB-lite"/>
    </source>
</evidence>
<accession>A0AAJ4A2T9</accession>
<evidence type="ECO:0000313" key="4">
    <source>
        <dbReference type="Proteomes" id="UP000326061"/>
    </source>
</evidence>
<sequence length="566" mass="64992">MANAKKNLNGSDEWANGYYDIRGYIDREKMSQSMLFIFIVIFAALSYSIAQMQFLFNEQVLDINDVKSLDFQKLFFAEYKQWLRTNVTQNLSVEFLLNILISASLPLYLIQKKVKHNVFLADIQANLASLNLNQYYLHKYDLETRTFTFKLIRGASINYQGFLDRAEDLKQLFDVGKLKASRNENDKITLVFSEVMPDKDNVPKMDFKPLTGKDKLFLGISDTNATPVYGTQKEQGNGLLNGNWLIVGGSGSGKSFTMVEFMKNFLTKYNYPYIDKIYIINYKASADYNFLQPLDKVEYADDIAGGLKILKKVQLDMMTKYKYNSVHSIDNFTAYQTLVIIDEVQTLNETLESKSLHKIMKNTVQESLAILEFLGSKIRASNGSLINILQKADVSSLPSTAYRSNLRNRFMLKQENISSAHLVVNNDITEKNALNPLELKQGQYIYWDMLTNELQDGFTVQNGIEFNIDELNQMPLNFKAQEVLQEVHSYKEIAIEAVNVFNKMMDELEKSGKKTFYDTFEDIEKDEMEDIFAVAEKSLAEKKSQNTPQEKSTSSNIDEMELFNSI</sequence>
<reference evidence="4" key="1">
    <citation type="submission" date="2019-06" db="EMBL/GenBank/DDBJ databases">
        <title>Sulfurimonas gotlandica sp. nov., a chemoautotrophic and psychrotolerant epsilonproteobacterium isolated from a pelagic redoxcline, and an emended description of the genus Sulfurimonas.</title>
        <authorList>
            <person name="Wang S."/>
            <person name="Jiang L."/>
            <person name="Shao Z."/>
        </authorList>
    </citation>
    <scope>NUCLEOTIDE SEQUENCE [LARGE SCALE GENOMIC DNA]</scope>
    <source>
        <strain evidence="4">1-1N</strain>
    </source>
</reference>
<dbReference type="EMBL" id="CP041166">
    <property type="protein sequence ID" value="QFR42886.1"/>
    <property type="molecule type" value="Genomic_DNA"/>
</dbReference>
<keyword evidence="2" id="KW-0472">Membrane</keyword>
<feature type="compositionally biased region" description="Polar residues" evidence="1">
    <location>
        <begin position="545"/>
        <end position="557"/>
    </location>
</feature>
<dbReference type="SUPFAM" id="SSF52540">
    <property type="entry name" value="P-loop containing nucleoside triphosphate hydrolases"/>
    <property type="match status" value="1"/>
</dbReference>
<dbReference type="KEGG" id="suln:FJR47_02755"/>